<dbReference type="NCBIfam" id="TIGR00482">
    <property type="entry name" value="nicotinate (nicotinamide) nucleotide adenylyltransferase"/>
    <property type="match status" value="1"/>
</dbReference>
<evidence type="ECO:0000313" key="12">
    <source>
        <dbReference type="EMBL" id="MEP0864649.1"/>
    </source>
</evidence>
<dbReference type="PANTHER" id="PTHR39321:SF3">
    <property type="entry name" value="PHOSPHOPANTETHEINE ADENYLYLTRANSFERASE"/>
    <property type="match status" value="1"/>
</dbReference>
<evidence type="ECO:0000256" key="9">
    <source>
        <dbReference type="ARBA" id="ARBA00048721"/>
    </source>
</evidence>
<keyword evidence="13" id="KW-1185">Reference proteome</keyword>
<dbReference type="CDD" id="cd02165">
    <property type="entry name" value="NMNAT"/>
    <property type="match status" value="1"/>
</dbReference>
<dbReference type="Gene3D" id="3.40.50.620">
    <property type="entry name" value="HUPs"/>
    <property type="match status" value="1"/>
</dbReference>
<dbReference type="NCBIfam" id="NF000840">
    <property type="entry name" value="PRK00071.1-3"/>
    <property type="match status" value="1"/>
</dbReference>
<dbReference type="InterPro" id="IPR004821">
    <property type="entry name" value="Cyt_trans-like"/>
</dbReference>
<comment type="caution">
    <text evidence="12">The sequence shown here is derived from an EMBL/GenBank/DDBJ whole genome shotgun (WGS) entry which is preliminary data.</text>
</comment>
<keyword evidence="8 10" id="KW-0520">NAD</keyword>
<reference evidence="12 13" key="1">
    <citation type="submission" date="2022-04" db="EMBL/GenBank/DDBJ databases">
        <title>Positive selection, recombination, and allopatry shape intraspecific diversity of widespread and dominant cyanobacteria.</title>
        <authorList>
            <person name="Wei J."/>
            <person name="Shu W."/>
            <person name="Hu C."/>
        </authorList>
    </citation>
    <scope>NUCLEOTIDE SEQUENCE [LARGE SCALE GENOMIC DNA]</scope>
    <source>
        <strain evidence="12 13">GB2-A5</strain>
    </source>
</reference>
<dbReference type="EC" id="2.7.7.18" evidence="10"/>
<keyword evidence="7 10" id="KW-0067">ATP-binding</keyword>
<comment type="function">
    <text evidence="1 10">Catalyzes the reversible adenylation of nicotinate mononucleotide (NaMN) to nicotinic acid adenine dinucleotide (NaAD).</text>
</comment>
<dbReference type="SUPFAM" id="SSF52374">
    <property type="entry name" value="Nucleotidylyl transferase"/>
    <property type="match status" value="1"/>
</dbReference>
<evidence type="ECO:0000256" key="8">
    <source>
        <dbReference type="ARBA" id="ARBA00023027"/>
    </source>
</evidence>
<evidence type="ECO:0000259" key="11">
    <source>
        <dbReference type="Pfam" id="PF01467"/>
    </source>
</evidence>
<dbReference type="EMBL" id="JAMPKK010000016">
    <property type="protein sequence ID" value="MEP0864649.1"/>
    <property type="molecule type" value="Genomic_DNA"/>
</dbReference>
<evidence type="ECO:0000256" key="6">
    <source>
        <dbReference type="ARBA" id="ARBA00022741"/>
    </source>
</evidence>
<keyword evidence="4 10" id="KW-0808">Transferase</keyword>
<organism evidence="12 13">
    <name type="scientific">Funiculus sociatus GB2-A5</name>
    <dbReference type="NCBI Taxonomy" id="2933946"/>
    <lineage>
        <taxon>Bacteria</taxon>
        <taxon>Bacillati</taxon>
        <taxon>Cyanobacteriota</taxon>
        <taxon>Cyanophyceae</taxon>
        <taxon>Coleofasciculales</taxon>
        <taxon>Coleofasciculaceae</taxon>
        <taxon>Funiculus</taxon>
    </lineage>
</organism>
<proteinExistence type="inferred from homology"/>
<dbReference type="Proteomes" id="UP001442494">
    <property type="component" value="Unassembled WGS sequence"/>
</dbReference>
<evidence type="ECO:0000256" key="7">
    <source>
        <dbReference type="ARBA" id="ARBA00022840"/>
    </source>
</evidence>
<keyword evidence="3 10" id="KW-0662">Pyridine nucleotide biosynthesis</keyword>
<keyword evidence="6 10" id="KW-0547">Nucleotide-binding</keyword>
<dbReference type="InterPro" id="IPR014729">
    <property type="entry name" value="Rossmann-like_a/b/a_fold"/>
</dbReference>
<sequence length="200" mass="22927">MQNWGILGGTFDPVHWGHLLMAETALIQADLDKVIWVPSFSPPHKQVMEFEHRSSMVQLAIADHPSFALAPVEANLQAIDYAIHSLNYLQSLYPHTHWHWIIGMDAFTTLPRWYRRQELITICDWLVAPRPSTHVQLDDTQVAQQLALQGMTIRSSLLAMPSVGISSSLIRQYCRQGRSIRYLVPEAVRIYIDTHKLYSN</sequence>
<evidence type="ECO:0000313" key="13">
    <source>
        <dbReference type="Proteomes" id="UP001442494"/>
    </source>
</evidence>
<dbReference type="Pfam" id="PF01467">
    <property type="entry name" value="CTP_transf_like"/>
    <property type="match status" value="1"/>
</dbReference>
<dbReference type="InterPro" id="IPR005248">
    <property type="entry name" value="NadD/NMNAT"/>
</dbReference>
<protein>
    <recommendedName>
        <fullName evidence="10">Probable nicotinate-nucleotide adenylyltransferase</fullName>
        <ecNumber evidence="10">2.7.7.18</ecNumber>
    </recommendedName>
    <alternativeName>
        <fullName evidence="10">Deamido-NAD(+) diphosphorylase</fullName>
    </alternativeName>
    <alternativeName>
        <fullName evidence="10">Deamido-NAD(+) pyrophosphorylase</fullName>
    </alternativeName>
    <alternativeName>
        <fullName evidence="10">Nicotinate mononucleotide adenylyltransferase</fullName>
        <shortName evidence="10">NaMN adenylyltransferase</shortName>
    </alternativeName>
</protein>
<evidence type="ECO:0000256" key="5">
    <source>
        <dbReference type="ARBA" id="ARBA00022695"/>
    </source>
</evidence>
<evidence type="ECO:0000256" key="10">
    <source>
        <dbReference type="HAMAP-Rule" id="MF_00244"/>
    </source>
</evidence>
<evidence type="ECO:0000256" key="2">
    <source>
        <dbReference type="ARBA" id="ARBA00005019"/>
    </source>
</evidence>
<dbReference type="HAMAP" id="MF_00244">
    <property type="entry name" value="NaMN_adenylyltr"/>
    <property type="match status" value="1"/>
</dbReference>
<evidence type="ECO:0000256" key="4">
    <source>
        <dbReference type="ARBA" id="ARBA00022679"/>
    </source>
</evidence>
<dbReference type="NCBIfam" id="TIGR00125">
    <property type="entry name" value="cyt_tran_rel"/>
    <property type="match status" value="1"/>
</dbReference>
<dbReference type="PANTHER" id="PTHR39321">
    <property type="entry name" value="NICOTINATE-NUCLEOTIDE ADENYLYLTRANSFERASE-RELATED"/>
    <property type="match status" value="1"/>
</dbReference>
<comment type="catalytic activity">
    <reaction evidence="9 10">
        <text>nicotinate beta-D-ribonucleotide + ATP + H(+) = deamido-NAD(+) + diphosphate</text>
        <dbReference type="Rhea" id="RHEA:22860"/>
        <dbReference type="ChEBI" id="CHEBI:15378"/>
        <dbReference type="ChEBI" id="CHEBI:30616"/>
        <dbReference type="ChEBI" id="CHEBI:33019"/>
        <dbReference type="ChEBI" id="CHEBI:57502"/>
        <dbReference type="ChEBI" id="CHEBI:58437"/>
        <dbReference type="EC" id="2.7.7.18"/>
    </reaction>
</comment>
<comment type="pathway">
    <text evidence="2 10">Cofactor biosynthesis; NAD(+) biosynthesis; deamido-NAD(+) from nicotinate D-ribonucleotide: step 1/1.</text>
</comment>
<evidence type="ECO:0000256" key="1">
    <source>
        <dbReference type="ARBA" id="ARBA00002324"/>
    </source>
</evidence>
<feature type="domain" description="Cytidyltransferase-like" evidence="11">
    <location>
        <begin position="6"/>
        <end position="172"/>
    </location>
</feature>
<keyword evidence="5 10" id="KW-0548">Nucleotidyltransferase</keyword>
<gene>
    <name evidence="10 12" type="primary">nadD</name>
    <name evidence="12" type="ORF">NDI37_09220</name>
</gene>
<dbReference type="RefSeq" id="WP_190426852.1">
    <property type="nucleotide sequence ID" value="NZ_JAMPKK010000016.1"/>
</dbReference>
<evidence type="ECO:0000256" key="3">
    <source>
        <dbReference type="ARBA" id="ARBA00022642"/>
    </source>
</evidence>
<name>A0ABV0JMI3_9CYAN</name>
<comment type="similarity">
    <text evidence="10">Belongs to the NadD family.</text>
</comment>
<accession>A0ABV0JMI3</accession>
<dbReference type="GO" id="GO:0016779">
    <property type="term" value="F:nucleotidyltransferase activity"/>
    <property type="evidence" value="ECO:0007669"/>
    <property type="project" value="UniProtKB-KW"/>
</dbReference>